<dbReference type="EMBL" id="FMCS01000003">
    <property type="protein sequence ID" value="SCE91668.1"/>
    <property type="molecule type" value="Genomic_DNA"/>
</dbReference>
<reference evidence="3" key="1">
    <citation type="submission" date="2016-06" db="EMBL/GenBank/DDBJ databases">
        <authorList>
            <person name="Varghese N."/>
            <person name="Submissions Spin"/>
        </authorList>
    </citation>
    <scope>NUCLEOTIDE SEQUENCE [LARGE SCALE GENOMIC DNA]</scope>
    <source>
        <strain evidence="3">DSM 45246</strain>
    </source>
</reference>
<sequence length="309" mass="33414">MARRHHDAIPSTPVRTTSHADSRRHLSHSTGILLVTLLLPALALTACGDDRKAAGSAPSPSASPSASASPSPTPSPTPPADRDHDGIPDSNDSYPDDPKNIPQQAPINLECETNNESDGSLLTVFPGKDGRPDFTEVWAAKPSSCDIVGAVTIVTSVEKQAYKVSKYDDQDIAPLYEICAAIDTEDVYAEAGFAASSEQITEINAALTLCPKHPYAKKWRQAVQRGQADADLEAQGRLFGSGTYRVGKEIKPGTYVTHDVDGCYWERQNSSGNIIDNYFTNGARRVQVTIRSSDYAFHSENCGEWRPAR</sequence>
<organism evidence="2 3">
    <name type="scientific">Micromonospora chaiyaphumensis</name>
    <dbReference type="NCBI Taxonomy" id="307119"/>
    <lineage>
        <taxon>Bacteria</taxon>
        <taxon>Bacillati</taxon>
        <taxon>Actinomycetota</taxon>
        <taxon>Actinomycetes</taxon>
        <taxon>Micromonosporales</taxon>
        <taxon>Micromonosporaceae</taxon>
        <taxon>Micromonospora</taxon>
    </lineage>
</organism>
<evidence type="ECO:0000313" key="3">
    <source>
        <dbReference type="Proteomes" id="UP000199629"/>
    </source>
</evidence>
<dbReference type="AlphaFoldDB" id="A0A1C4W669"/>
<keyword evidence="3" id="KW-1185">Reference proteome</keyword>
<proteinExistence type="predicted"/>
<feature type="compositionally biased region" description="Low complexity" evidence="1">
    <location>
        <begin position="54"/>
        <end position="70"/>
    </location>
</feature>
<dbReference type="Proteomes" id="UP000199629">
    <property type="component" value="Unassembled WGS sequence"/>
</dbReference>
<evidence type="ECO:0000313" key="2">
    <source>
        <dbReference type="EMBL" id="SCE91668.1"/>
    </source>
</evidence>
<feature type="region of interest" description="Disordered" evidence="1">
    <location>
        <begin position="50"/>
        <end position="104"/>
    </location>
</feature>
<name>A0A1C4W669_9ACTN</name>
<evidence type="ECO:0000256" key="1">
    <source>
        <dbReference type="SAM" id="MobiDB-lite"/>
    </source>
</evidence>
<accession>A0A1C4W669</accession>
<gene>
    <name evidence="2" type="ORF">GA0070214_103253</name>
</gene>
<feature type="region of interest" description="Disordered" evidence="1">
    <location>
        <begin position="1"/>
        <end position="24"/>
    </location>
</feature>
<protein>
    <submittedName>
        <fullName evidence="2">Uncharacterized protein</fullName>
    </submittedName>
</protein>